<feature type="signal peptide" evidence="1">
    <location>
        <begin position="1"/>
        <end position="19"/>
    </location>
</feature>
<evidence type="ECO:0000256" key="1">
    <source>
        <dbReference type="SAM" id="SignalP"/>
    </source>
</evidence>
<name>A0ABW5JFC9_9BACT</name>
<sequence length="133" mass="14640">MKISILPLLLFSGFLIANACASKKTTSNDSPRAIYPESDELPPQSVLLELELVDLKESNGGVLYEAKIIDVIRYGRQAPVVSKGSSISFLCEEQCSEGRPKPQTTITAIIVARQNMAMGEMSDGISWRIFKLY</sequence>
<keyword evidence="3" id="KW-1185">Reference proteome</keyword>
<reference evidence="3" key="1">
    <citation type="journal article" date="2019" name="Int. J. Syst. Evol. Microbiol.">
        <title>The Global Catalogue of Microorganisms (GCM) 10K type strain sequencing project: providing services to taxonomists for standard genome sequencing and annotation.</title>
        <authorList>
            <consortium name="The Broad Institute Genomics Platform"/>
            <consortium name="The Broad Institute Genome Sequencing Center for Infectious Disease"/>
            <person name="Wu L."/>
            <person name="Ma J."/>
        </authorList>
    </citation>
    <scope>NUCLEOTIDE SEQUENCE [LARGE SCALE GENOMIC DNA]</scope>
    <source>
        <strain evidence="3">KCTC 52042</strain>
    </source>
</reference>
<evidence type="ECO:0000313" key="2">
    <source>
        <dbReference type="EMBL" id="MFD2531143.1"/>
    </source>
</evidence>
<evidence type="ECO:0008006" key="4">
    <source>
        <dbReference type="Google" id="ProtNLM"/>
    </source>
</evidence>
<dbReference type="RefSeq" id="WP_390297633.1">
    <property type="nucleotide sequence ID" value="NZ_JBHULI010000002.1"/>
</dbReference>
<proteinExistence type="predicted"/>
<keyword evidence="1" id="KW-0732">Signal</keyword>
<accession>A0ABW5JFC9</accession>
<comment type="caution">
    <text evidence="2">The sequence shown here is derived from an EMBL/GenBank/DDBJ whole genome shotgun (WGS) entry which is preliminary data.</text>
</comment>
<evidence type="ECO:0000313" key="3">
    <source>
        <dbReference type="Proteomes" id="UP001597460"/>
    </source>
</evidence>
<organism evidence="2 3">
    <name type="scientific">Gracilimonas halophila</name>
    <dbReference type="NCBI Taxonomy" id="1834464"/>
    <lineage>
        <taxon>Bacteria</taxon>
        <taxon>Pseudomonadati</taxon>
        <taxon>Balneolota</taxon>
        <taxon>Balneolia</taxon>
        <taxon>Balneolales</taxon>
        <taxon>Balneolaceae</taxon>
        <taxon>Gracilimonas</taxon>
    </lineage>
</organism>
<dbReference type="EMBL" id="JBHULI010000002">
    <property type="protein sequence ID" value="MFD2531143.1"/>
    <property type="molecule type" value="Genomic_DNA"/>
</dbReference>
<feature type="chain" id="PRO_5046794226" description="Lipoprotein" evidence="1">
    <location>
        <begin position="20"/>
        <end position="133"/>
    </location>
</feature>
<gene>
    <name evidence="2" type="ORF">ACFSVN_01640</name>
</gene>
<protein>
    <recommendedName>
        <fullName evidence="4">Lipoprotein</fullName>
    </recommendedName>
</protein>
<dbReference type="Proteomes" id="UP001597460">
    <property type="component" value="Unassembled WGS sequence"/>
</dbReference>